<dbReference type="SUPFAM" id="SSF51445">
    <property type="entry name" value="(Trans)glycosidases"/>
    <property type="match status" value="1"/>
</dbReference>
<proteinExistence type="inferred from homology"/>
<dbReference type="FunCoup" id="A0A165JPI4">
    <property type="interactions" value="395"/>
</dbReference>
<comment type="similarity">
    <text evidence="2 12">Belongs to the glycosyl hydrolase 17 family.</text>
</comment>
<feature type="signal peptide" evidence="13">
    <location>
        <begin position="1"/>
        <end position="20"/>
    </location>
</feature>
<reference evidence="14 15" key="1">
    <citation type="journal article" date="2016" name="Fungal Biol.">
        <title>The genome of Xylona heveae provides a window into fungal endophytism.</title>
        <authorList>
            <person name="Gazis R."/>
            <person name="Kuo A."/>
            <person name="Riley R."/>
            <person name="LaButti K."/>
            <person name="Lipzen A."/>
            <person name="Lin J."/>
            <person name="Amirebrahimi M."/>
            <person name="Hesse C.N."/>
            <person name="Spatafora J.W."/>
            <person name="Henrissat B."/>
            <person name="Hainaut M."/>
            <person name="Grigoriev I.V."/>
            <person name="Hibbett D.S."/>
        </authorList>
    </citation>
    <scope>NUCLEOTIDE SEQUENCE [LARGE SCALE GENOMIC DNA]</scope>
    <source>
        <strain evidence="14 15">TC161</strain>
    </source>
</reference>
<evidence type="ECO:0000256" key="12">
    <source>
        <dbReference type="RuleBase" id="RU004335"/>
    </source>
</evidence>
<dbReference type="Proteomes" id="UP000076632">
    <property type="component" value="Unassembled WGS sequence"/>
</dbReference>
<dbReference type="InParanoid" id="A0A165JPI4"/>
<evidence type="ECO:0000313" key="14">
    <source>
        <dbReference type="EMBL" id="KZF26483.1"/>
    </source>
</evidence>
<dbReference type="GO" id="GO:0005975">
    <property type="term" value="P:carbohydrate metabolic process"/>
    <property type="evidence" value="ECO:0007669"/>
    <property type="project" value="InterPro"/>
</dbReference>
<evidence type="ECO:0000256" key="6">
    <source>
        <dbReference type="ARBA" id="ARBA00022801"/>
    </source>
</evidence>
<evidence type="ECO:0000256" key="10">
    <source>
        <dbReference type="ARBA" id="ARBA00038929"/>
    </source>
</evidence>
<dbReference type="InterPro" id="IPR000490">
    <property type="entry name" value="Glyco_hydro_17"/>
</dbReference>
<evidence type="ECO:0000256" key="7">
    <source>
        <dbReference type="ARBA" id="ARBA00023180"/>
    </source>
</evidence>
<accession>A0A165JPI4</accession>
<dbReference type="PANTHER" id="PTHR16631">
    <property type="entry name" value="GLUCAN 1,3-BETA-GLUCOSIDASE"/>
    <property type="match status" value="1"/>
</dbReference>
<dbReference type="STRING" id="1328760.A0A165JPI4"/>
<dbReference type="InterPro" id="IPR050732">
    <property type="entry name" value="Beta-glucan_modifiers"/>
</dbReference>
<dbReference type="OrthoDB" id="1293114at2759"/>
<dbReference type="PANTHER" id="PTHR16631:SF26">
    <property type="entry name" value="GLUCAN 1,3-BETA-GLUCOSIDASE"/>
    <property type="match status" value="1"/>
</dbReference>
<keyword evidence="6 14" id="KW-0378">Hydrolase</keyword>
<dbReference type="EMBL" id="KV407454">
    <property type="protein sequence ID" value="KZF26483.1"/>
    <property type="molecule type" value="Genomic_DNA"/>
</dbReference>
<dbReference type="GO" id="GO:0042973">
    <property type="term" value="F:glucan endo-1,3-beta-D-glucosidase activity"/>
    <property type="evidence" value="ECO:0007669"/>
    <property type="project" value="TreeGrafter"/>
</dbReference>
<evidence type="ECO:0000256" key="13">
    <source>
        <dbReference type="SAM" id="SignalP"/>
    </source>
</evidence>
<keyword evidence="4" id="KW-0964">Secreted</keyword>
<comment type="subcellular location">
    <subcellularLocation>
        <location evidence="1">Secreted</location>
        <location evidence="1">Cell wall</location>
    </subcellularLocation>
</comment>
<dbReference type="GeneID" id="28895550"/>
<gene>
    <name evidence="14" type="ORF">L228DRAFT_226288</name>
</gene>
<dbReference type="Pfam" id="PF00332">
    <property type="entry name" value="Glyco_hydro_17"/>
    <property type="match status" value="1"/>
</dbReference>
<dbReference type="GO" id="GO:0005576">
    <property type="term" value="C:extracellular region"/>
    <property type="evidence" value="ECO:0007669"/>
    <property type="project" value="TreeGrafter"/>
</dbReference>
<name>A0A165JPI4_XYLHT</name>
<protein>
    <recommendedName>
        <fullName evidence="10">glucan 1,3-beta-glucosidase</fullName>
        <ecNumber evidence="10">3.2.1.58</ecNumber>
    </recommendedName>
    <alternativeName>
        <fullName evidence="11">Exo-1,3-beta-glucanase</fullName>
    </alternativeName>
</protein>
<dbReference type="Gene3D" id="3.20.20.80">
    <property type="entry name" value="Glycosidases"/>
    <property type="match status" value="1"/>
</dbReference>
<evidence type="ECO:0000256" key="1">
    <source>
        <dbReference type="ARBA" id="ARBA00004191"/>
    </source>
</evidence>
<evidence type="ECO:0000256" key="9">
    <source>
        <dbReference type="ARBA" id="ARBA00036824"/>
    </source>
</evidence>
<evidence type="ECO:0000256" key="3">
    <source>
        <dbReference type="ARBA" id="ARBA00022512"/>
    </source>
</evidence>
<keyword evidence="15" id="KW-1185">Reference proteome</keyword>
<dbReference type="EC" id="3.2.1.58" evidence="10"/>
<evidence type="ECO:0000256" key="8">
    <source>
        <dbReference type="ARBA" id="ARBA00023295"/>
    </source>
</evidence>
<dbReference type="GO" id="GO:0071555">
    <property type="term" value="P:cell wall organization"/>
    <property type="evidence" value="ECO:0007669"/>
    <property type="project" value="TreeGrafter"/>
</dbReference>
<dbReference type="GO" id="GO:0009986">
    <property type="term" value="C:cell surface"/>
    <property type="evidence" value="ECO:0007669"/>
    <property type="project" value="TreeGrafter"/>
</dbReference>
<dbReference type="InterPro" id="IPR017853">
    <property type="entry name" value="GH"/>
</dbReference>
<keyword evidence="3" id="KW-0134">Cell wall</keyword>
<keyword evidence="7" id="KW-0325">Glycoprotein</keyword>
<dbReference type="OMA" id="EGICAMR"/>
<comment type="catalytic activity">
    <reaction evidence="9">
        <text>Successive hydrolysis of beta-D-glucose units from the non-reducing ends of (1-&gt;3)-beta-D-glucans, releasing alpha-glucose.</text>
        <dbReference type="EC" id="3.2.1.58"/>
    </reaction>
</comment>
<sequence length="300" mass="31835">MRFSSVVPLALAAAPAVVSAAGTLGFALGDKKADGSCKYTADYEADFDTLAGLTKVVRGYSASDCNTAQQILPAAKNKGFQVLLGVWPDTDASFAADKAALQAYVPQYEDQVYAITVGSESMYRGTFTGAQLLEKINDIKGAFPNVLVGTADSWNKYADGTGDALVTGGVDLLLINAFAYWQGQDINNASATFFDDVSQAFGHIQSLSGSTDKPKLAVGETGWVTSGGTYGSAVPSAQNAQTFYKQGICGILDWGVDVYYFEAFDEPWKPVSKGDNGEVEDETAWGAYTVNRVPKFDLSC</sequence>
<dbReference type="GO" id="GO:0009277">
    <property type="term" value="C:fungal-type cell wall"/>
    <property type="evidence" value="ECO:0007669"/>
    <property type="project" value="TreeGrafter"/>
</dbReference>
<feature type="chain" id="PRO_5007860211" description="glucan 1,3-beta-glucosidase" evidence="13">
    <location>
        <begin position="21"/>
        <end position="300"/>
    </location>
</feature>
<dbReference type="RefSeq" id="XP_018192038.1">
    <property type="nucleotide sequence ID" value="XM_018330413.1"/>
</dbReference>
<dbReference type="GO" id="GO:0004338">
    <property type="term" value="F:glucan exo-1,3-beta-glucosidase activity"/>
    <property type="evidence" value="ECO:0007669"/>
    <property type="project" value="UniProtKB-EC"/>
</dbReference>
<evidence type="ECO:0000256" key="2">
    <source>
        <dbReference type="ARBA" id="ARBA00008773"/>
    </source>
</evidence>
<evidence type="ECO:0000256" key="11">
    <source>
        <dbReference type="ARBA" id="ARBA00041761"/>
    </source>
</evidence>
<organism evidence="14 15">
    <name type="scientific">Xylona heveae (strain CBS 132557 / TC161)</name>
    <dbReference type="NCBI Taxonomy" id="1328760"/>
    <lineage>
        <taxon>Eukaryota</taxon>
        <taxon>Fungi</taxon>
        <taxon>Dikarya</taxon>
        <taxon>Ascomycota</taxon>
        <taxon>Pezizomycotina</taxon>
        <taxon>Xylonomycetes</taxon>
        <taxon>Xylonales</taxon>
        <taxon>Xylonaceae</taxon>
        <taxon>Xylona</taxon>
    </lineage>
</organism>
<dbReference type="AlphaFoldDB" id="A0A165JPI4"/>
<keyword evidence="8" id="KW-0326">Glycosidase</keyword>
<keyword evidence="5 13" id="KW-0732">Signal</keyword>
<evidence type="ECO:0000256" key="4">
    <source>
        <dbReference type="ARBA" id="ARBA00022525"/>
    </source>
</evidence>
<evidence type="ECO:0000256" key="5">
    <source>
        <dbReference type="ARBA" id="ARBA00022729"/>
    </source>
</evidence>
<evidence type="ECO:0000313" key="15">
    <source>
        <dbReference type="Proteomes" id="UP000076632"/>
    </source>
</evidence>